<proteinExistence type="predicted"/>
<evidence type="ECO:0000313" key="4">
    <source>
        <dbReference type="EMBL" id="CAJ0960158.1"/>
    </source>
</evidence>
<dbReference type="Gene3D" id="1.50.10.20">
    <property type="match status" value="1"/>
</dbReference>
<feature type="domain" description="Alpha-macroglobulin receptor-binding" evidence="3">
    <location>
        <begin position="248"/>
        <end position="328"/>
    </location>
</feature>
<protein>
    <recommendedName>
        <fullName evidence="3">Alpha-macroglobulin receptor-binding domain-containing protein</fullName>
    </recommendedName>
</protein>
<dbReference type="InterPro" id="IPR036595">
    <property type="entry name" value="A-macroglobulin_rcpt-bd_sf"/>
</dbReference>
<keyword evidence="5" id="KW-1185">Reference proteome</keyword>
<dbReference type="SUPFAM" id="SSF48239">
    <property type="entry name" value="Terpenoid cyclases/Protein prenyltransferases"/>
    <property type="match status" value="1"/>
</dbReference>
<dbReference type="Pfam" id="PF07678">
    <property type="entry name" value="TED_complement"/>
    <property type="match status" value="1"/>
</dbReference>
<evidence type="ECO:0000259" key="3">
    <source>
        <dbReference type="SMART" id="SM01361"/>
    </source>
</evidence>
<name>A0ABN9M6D4_9NEOB</name>
<evidence type="ECO:0000256" key="2">
    <source>
        <dbReference type="ARBA" id="ARBA00022966"/>
    </source>
</evidence>
<evidence type="ECO:0000313" key="5">
    <source>
        <dbReference type="Proteomes" id="UP001176940"/>
    </source>
</evidence>
<dbReference type="SUPFAM" id="SSF49410">
    <property type="entry name" value="Alpha-macroglobulin receptor domain"/>
    <property type="match status" value="1"/>
</dbReference>
<organism evidence="4 5">
    <name type="scientific">Ranitomeya imitator</name>
    <name type="common">mimic poison frog</name>
    <dbReference type="NCBI Taxonomy" id="111125"/>
    <lineage>
        <taxon>Eukaryota</taxon>
        <taxon>Metazoa</taxon>
        <taxon>Chordata</taxon>
        <taxon>Craniata</taxon>
        <taxon>Vertebrata</taxon>
        <taxon>Euteleostomi</taxon>
        <taxon>Amphibia</taxon>
        <taxon>Batrachia</taxon>
        <taxon>Anura</taxon>
        <taxon>Neobatrachia</taxon>
        <taxon>Hyloidea</taxon>
        <taxon>Dendrobatidae</taxon>
        <taxon>Dendrobatinae</taxon>
        <taxon>Ranitomeya</taxon>
    </lineage>
</organism>
<dbReference type="InterPro" id="IPR008930">
    <property type="entry name" value="Terpenoid_cyclase/PrenylTrfase"/>
</dbReference>
<dbReference type="Gene3D" id="2.60.40.690">
    <property type="entry name" value="Alpha-macroglobulin, receptor-binding domain"/>
    <property type="match status" value="1"/>
</dbReference>
<dbReference type="PANTHER" id="PTHR11412">
    <property type="entry name" value="MACROGLOBULIN / COMPLEMENT"/>
    <property type="match status" value="1"/>
</dbReference>
<dbReference type="SMART" id="SM01361">
    <property type="entry name" value="A2M_recep"/>
    <property type="match status" value="1"/>
</dbReference>
<reference evidence="4" key="1">
    <citation type="submission" date="2023-07" db="EMBL/GenBank/DDBJ databases">
        <authorList>
            <person name="Stuckert A."/>
        </authorList>
    </citation>
    <scope>NUCLEOTIDE SEQUENCE</scope>
</reference>
<dbReference type="PANTHER" id="PTHR11412:SF136">
    <property type="entry name" value="CD109 ANTIGEN"/>
    <property type="match status" value="1"/>
</dbReference>
<dbReference type="InterPro" id="IPR009048">
    <property type="entry name" value="A-macroglobulin_rcpt-bd"/>
</dbReference>
<sequence>MMNLYQSIIDKAIQYLESTFDEGIANNYTLSVVVYALSLAKSNKTEAALNELNSRAITTGNKKYWSSSNQQTYTYWQPRTTDIETGAYALLSFYQQSRIGDGHFVMKWLSEQRNHLGGYGSTQDTVMALQALSKYQSGADGTTSLTLTVTGSGSFVTKTFQLNSNNYLELQRQQIIVPQPLFINATAVGRGLAIFQLNLVYNQKPSSRAKRETPEPDTFVLYVTGQEDKSNIYRLTVDVCTSYFGNNSGMVLLEVGLLSGFTLSPMGIPTTDTIKMVELKDDKVFLYLDSVSYEEICISVPLVRFSSVASSQDAVVKISQYYEPMLSIPIPQVSGIGRYFAVSEFRYRDPILLWYRISVSDPH</sequence>
<dbReference type="InterPro" id="IPR011626">
    <property type="entry name" value="Alpha-macroglobulin_TED"/>
</dbReference>
<keyword evidence="2" id="KW-0882">Thioester bond</keyword>
<dbReference type="Pfam" id="PF07677">
    <property type="entry name" value="A2M_recep"/>
    <property type="match status" value="1"/>
</dbReference>
<accession>A0ABN9M6D4</accession>
<evidence type="ECO:0000256" key="1">
    <source>
        <dbReference type="ARBA" id="ARBA00022729"/>
    </source>
</evidence>
<dbReference type="InterPro" id="IPR050473">
    <property type="entry name" value="A2M/Complement_sys"/>
</dbReference>
<gene>
    <name evidence="4" type="ORF">RIMI_LOCUS17161423</name>
</gene>
<dbReference type="Proteomes" id="UP001176940">
    <property type="component" value="Unassembled WGS sequence"/>
</dbReference>
<keyword evidence="1" id="KW-0732">Signal</keyword>
<comment type="caution">
    <text evidence="4">The sequence shown here is derived from an EMBL/GenBank/DDBJ whole genome shotgun (WGS) entry which is preliminary data.</text>
</comment>
<dbReference type="EMBL" id="CAUEEQ010049434">
    <property type="protein sequence ID" value="CAJ0960158.1"/>
    <property type="molecule type" value="Genomic_DNA"/>
</dbReference>